<dbReference type="EMBL" id="CAUJNA010003316">
    <property type="protein sequence ID" value="CAJ1398921.1"/>
    <property type="molecule type" value="Genomic_DNA"/>
</dbReference>
<dbReference type="Proteomes" id="UP001178507">
    <property type="component" value="Unassembled WGS sequence"/>
</dbReference>
<evidence type="ECO:0000313" key="1">
    <source>
        <dbReference type="EMBL" id="CAJ1398921.1"/>
    </source>
</evidence>
<gene>
    <name evidence="1" type="ORF">EVOR1521_LOCUS22569</name>
</gene>
<reference evidence="1" key="1">
    <citation type="submission" date="2023-08" db="EMBL/GenBank/DDBJ databases">
        <authorList>
            <person name="Chen Y."/>
            <person name="Shah S."/>
            <person name="Dougan E. K."/>
            <person name="Thang M."/>
            <person name="Chan C."/>
        </authorList>
    </citation>
    <scope>NUCLEOTIDE SEQUENCE</scope>
</reference>
<proteinExistence type="predicted"/>
<comment type="caution">
    <text evidence="1">The sequence shown here is derived from an EMBL/GenBank/DDBJ whole genome shotgun (WGS) entry which is preliminary data.</text>
</comment>
<organism evidence="1 2">
    <name type="scientific">Effrenium voratum</name>
    <dbReference type="NCBI Taxonomy" id="2562239"/>
    <lineage>
        <taxon>Eukaryota</taxon>
        <taxon>Sar</taxon>
        <taxon>Alveolata</taxon>
        <taxon>Dinophyceae</taxon>
        <taxon>Suessiales</taxon>
        <taxon>Symbiodiniaceae</taxon>
        <taxon>Effrenium</taxon>
    </lineage>
</organism>
<protein>
    <submittedName>
        <fullName evidence="1">Uncharacterized protein</fullName>
    </submittedName>
</protein>
<evidence type="ECO:0000313" key="2">
    <source>
        <dbReference type="Proteomes" id="UP001178507"/>
    </source>
</evidence>
<dbReference type="AlphaFoldDB" id="A0AA36J494"/>
<accession>A0AA36J494</accession>
<name>A0AA36J494_9DINO</name>
<keyword evidence="2" id="KW-1185">Reference proteome</keyword>
<sequence length="125" mass="13717">MVSFSASLPCRGLGKFQKDSDLVAHKLKPSHALRLDMGAKCWTASPPSGDAARFFCEERRPFEVESRPGVGCWQKATRQDYSCFGCKVAAGPVIVQHGSGLCLPFMQGCLLGKMADETQTWMFIL</sequence>